<dbReference type="GO" id="GO:0042803">
    <property type="term" value="F:protein homodimerization activity"/>
    <property type="evidence" value="ECO:0007669"/>
    <property type="project" value="InterPro"/>
</dbReference>
<accession>A0A3P8B2Y7</accession>
<sequence length="188" mass="21090">MSYLLIHYFAQLSGEEFFEAVKKVCTKEDSEDFTPPKEAFYALLTEYDSLIEESSGWKDKYQRALAETENVRTRGIKQTEEAKAFAIQGFCKDLLEVADILNLAVDSVKPEQLESGDKALVDLHKGIVMTKTVLLKTFEKHGLVPVTPMGEKFDPNLHEAVFQVPGGEVCFLLGVALKTCSFAAFWLQ</sequence>
<dbReference type="GO" id="GO:0051082">
    <property type="term" value="F:unfolded protein binding"/>
    <property type="evidence" value="ECO:0007669"/>
    <property type="project" value="TreeGrafter"/>
</dbReference>
<dbReference type="InterPro" id="IPR009012">
    <property type="entry name" value="GrpE_head"/>
</dbReference>
<dbReference type="Gene3D" id="2.30.22.10">
    <property type="entry name" value="Head domain of nucleotide exchange factor GrpE"/>
    <property type="match status" value="1"/>
</dbReference>
<name>A0A3P8B2Y7_HELPZ</name>
<comment type="similarity">
    <text evidence="1 3">Belongs to the GrpE family.</text>
</comment>
<protein>
    <recommendedName>
        <fullName evidence="5">GrpE protein homolog</fullName>
    </recommendedName>
</protein>
<organism evidence="4">
    <name type="scientific">Heligmosomoides polygyrus</name>
    <name type="common">Parasitic roundworm</name>
    <dbReference type="NCBI Taxonomy" id="6339"/>
    <lineage>
        <taxon>Eukaryota</taxon>
        <taxon>Metazoa</taxon>
        <taxon>Ecdysozoa</taxon>
        <taxon>Nematoda</taxon>
        <taxon>Chromadorea</taxon>
        <taxon>Rhabditida</taxon>
        <taxon>Rhabditina</taxon>
        <taxon>Rhabditomorpha</taxon>
        <taxon>Strongyloidea</taxon>
        <taxon>Heligmosomidae</taxon>
        <taxon>Heligmosomoides</taxon>
    </lineage>
</organism>
<evidence type="ECO:0000313" key="4">
    <source>
        <dbReference type="EMBL" id="VDO71008.1"/>
    </source>
</evidence>
<dbReference type="Gene3D" id="3.90.20.20">
    <property type="match status" value="1"/>
</dbReference>
<dbReference type="EMBL" id="UZAH01025817">
    <property type="protein sequence ID" value="VDO71008.1"/>
    <property type="molecule type" value="Genomic_DNA"/>
</dbReference>
<evidence type="ECO:0000256" key="1">
    <source>
        <dbReference type="ARBA" id="ARBA00009054"/>
    </source>
</evidence>
<dbReference type="InterPro" id="IPR000740">
    <property type="entry name" value="GrpE"/>
</dbReference>
<evidence type="ECO:0000256" key="3">
    <source>
        <dbReference type="RuleBase" id="RU004478"/>
    </source>
</evidence>
<keyword evidence="2" id="KW-0143">Chaperone</keyword>
<dbReference type="GO" id="GO:0001405">
    <property type="term" value="C:PAM complex, Tim23 associated import motor"/>
    <property type="evidence" value="ECO:0007669"/>
    <property type="project" value="TreeGrafter"/>
</dbReference>
<dbReference type="PANTHER" id="PTHR21237:SF23">
    <property type="entry name" value="GRPE PROTEIN HOMOLOG, MITOCHONDRIAL"/>
    <property type="match status" value="1"/>
</dbReference>
<evidence type="ECO:0008006" key="5">
    <source>
        <dbReference type="Google" id="ProtNLM"/>
    </source>
</evidence>
<evidence type="ECO:0000256" key="2">
    <source>
        <dbReference type="ARBA" id="ARBA00023186"/>
    </source>
</evidence>
<dbReference type="InterPro" id="IPR013805">
    <property type="entry name" value="GrpE_CC"/>
</dbReference>
<dbReference type="SUPFAM" id="SSF58014">
    <property type="entry name" value="Coiled-coil domain of nucleotide exchange factor GrpE"/>
    <property type="match status" value="1"/>
</dbReference>
<dbReference type="OrthoDB" id="201635at2759"/>
<dbReference type="GO" id="GO:0000774">
    <property type="term" value="F:adenyl-nucleotide exchange factor activity"/>
    <property type="evidence" value="ECO:0007669"/>
    <property type="project" value="InterPro"/>
</dbReference>
<dbReference type="PRINTS" id="PR00773">
    <property type="entry name" value="GRPEPROTEIN"/>
</dbReference>
<dbReference type="CDD" id="cd00446">
    <property type="entry name" value="GrpE"/>
    <property type="match status" value="1"/>
</dbReference>
<dbReference type="GO" id="GO:0006457">
    <property type="term" value="P:protein folding"/>
    <property type="evidence" value="ECO:0007669"/>
    <property type="project" value="InterPro"/>
</dbReference>
<proteinExistence type="inferred from homology"/>
<reference evidence="4" key="1">
    <citation type="submission" date="2018-11" db="EMBL/GenBank/DDBJ databases">
        <authorList>
            <consortium name="Pathogen Informatics"/>
        </authorList>
    </citation>
    <scope>NUCLEOTIDE SEQUENCE [LARGE SCALE GENOMIC DNA]</scope>
</reference>
<dbReference type="GO" id="GO:0051087">
    <property type="term" value="F:protein-folding chaperone binding"/>
    <property type="evidence" value="ECO:0007669"/>
    <property type="project" value="InterPro"/>
</dbReference>
<gene>
    <name evidence="4" type="ORF">HPBE_LOCUS7116</name>
</gene>
<dbReference type="SUPFAM" id="SSF51064">
    <property type="entry name" value="Head domain of nucleotide exchange factor GrpE"/>
    <property type="match status" value="1"/>
</dbReference>
<dbReference type="AlphaFoldDB" id="A0A3P8B2Y7"/>
<dbReference type="GO" id="GO:0030150">
    <property type="term" value="P:protein import into mitochondrial matrix"/>
    <property type="evidence" value="ECO:0007669"/>
    <property type="project" value="TreeGrafter"/>
</dbReference>
<dbReference type="PANTHER" id="PTHR21237">
    <property type="entry name" value="GRPE PROTEIN"/>
    <property type="match status" value="1"/>
</dbReference>
<dbReference type="Pfam" id="PF01025">
    <property type="entry name" value="GrpE"/>
    <property type="match status" value="1"/>
</dbReference>